<dbReference type="RefSeq" id="WP_244825149.1">
    <property type="nucleotide sequence ID" value="NZ_CP112998.1"/>
</dbReference>
<dbReference type="AlphaFoldDB" id="A0A9E8SL01"/>
<dbReference type="KEGG" id="dpf:ON006_00760"/>
<sequence length="438" mass="47467">MNTLLLRVTFIIIALIAAFPARGANLLRDKIDMACEPSITNIAVTKANCEKDNGVISVTAKGEGPLVYSLDGDSFQSSPVFSGLYAKTYRLLVKSGQGCVVTRDVVVEKLWKPSFVTAVILNPCEFEDKDFGATAMGGYGPITYALDDGPFQEMGFFPDLPGGEYTLRARDSVGCEIVMEIKIPEKKEGVVMQDADVLHARCGGEFGSVTLAATGGSKLQYSLDGQNYGPSPNFPRVPPGAYEVFVKDERGCTDSRNIVIGKSSAPQFLEIIETNASCKGDDGTVAIYAIGSGPLSFSIDAVTYLSDTVFTGLTPLVQTVYMRDTAGCDVARSIMIEKDCLEAIYIPTAFSPDSDGKNEVMDMKFLGGALKIRYFRLFNRWGNVIASSASQNVESGYTLWNGIHNGNEVQPGTYPYELMVEFANGFTRVIRNSVLVLR</sequence>
<protein>
    <submittedName>
        <fullName evidence="1">Gliding motility-associated C-terminal domain-containing protein</fullName>
    </submittedName>
</protein>
<evidence type="ECO:0000313" key="1">
    <source>
        <dbReference type="EMBL" id="WAC12498.1"/>
    </source>
</evidence>
<evidence type="ECO:0000313" key="2">
    <source>
        <dbReference type="Proteomes" id="UP001164653"/>
    </source>
</evidence>
<gene>
    <name evidence="1" type="ORF">ON006_00760</name>
</gene>
<keyword evidence="2" id="KW-1185">Reference proteome</keyword>
<reference evidence="1" key="1">
    <citation type="submission" date="2022-11" db="EMBL/GenBank/DDBJ databases">
        <title>Dyadobacter pollutisoli sp. nov., isolated from plastic dumped soil.</title>
        <authorList>
            <person name="Kim J.M."/>
            <person name="Kim K.R."/>
            <person name="Lee J.K."/>
            <person name="Hao L."/>
            <person name="Jeon C.O."/>
        </authorList>
    </citation>
    <scope>NUCLEOTIDE SEQUENCE</scope>
    <source>
        <strain evidence="1">U1</strain>
    </source>
</reference>
<name>A0A9E8SL01_9BACT</name>
<dbReference type="Proteomes" id="UP001164653">
    <property type="component" value="Chromosome"/>
</dbReference>
<dbReference type="EMBL" id="CP112998">
    <property type="protein sequence ID" value="WAC12498.1"/>
    <property type="molecule type" value="Genomic_DNA"/>
</dbReference>
<organism evidence="1 2">
    <name type="scientific">Dyadobacter pollutisoli</name>
    <dbReference type="NCBI Taxonomy" id="2910158"/>
    <lineage>
        <taxon>Bacteria</taxon>
        <taxon>Pseudomonadati</taxon>
        <taxon>Bacteroidota</taxon>
        <taxon>Cytophagia</taxon>
        <taxon>Cytophagales</taxon>
        <taxon>Spirosomataceae</taxon>
        <taxon>Dyadobacter</taxon>
    </lineage>
</organism>
<accession>A0A9E8SL01</accession>
<proteinExistence type="predicted"/>
<dbReference type="Pfam" id="PF13585">
    <property type="entry name" value="CHU_C"/>
    <property type="match status" value="1"/>
</dbReference>